<protein>
    <recommendedName>
        <fullName evidence="3">glutamate--tRNA ligase</fullName>
        <ecNumber evidence="3">6.1.1.17</ecNumber>
    </recommendedName>
    <alternativeName>
        <fullName evidence="10">Glutamyl-tRNA synthetase</fullName>
    </alternativeName>
</protein>
<evidence type="ECO:0000256" key="7">
    <source>
        <dbReference type="ARBA" id="ARBA00022840"/>
    </source>
</evidence>
<evidence type="ECO:0000256" key="8">
    <source>
        <dbReference type="ARBA" id="ARBA00022917"/>
    </source>
</evidence>
<name>A0A7S4HK72_9EUKA</name>
<evidence type="ECO:0000256" key="5">
    <source>
        <dbReference type="ARBA" id="ARBA00022598"/>
    </source>
</evidence>
<dbReference type="PANTHER" id="PTHR43097:SF5">
    <property type="entry name" value="GLUTAMATE--TRNA LIGASE"/>
    <property type="match status" value="1"/>
</dbReference>
<evidence type="ECO:0000256" key="3">
    <source>
        <dbReference type="ARBA" id="ARBA00012835"/>
    </source>
</evidence>
<evidence type="ECO:0000313" key="14">
    <source>
        <dbReference type="EMBL" id="CAE2201773.1"/>
    </source>
</evidence>
<dbReference type="FunFam" id="2.40.240.10:FF:000004">
    <property type="entry name" value="Glutamyl-tRNA synthetase, cytoplasmic"/>
    <property type="match status" value="1"/>
</dbReference>
<dbReference type="EC" id="6.1.1.17" evidence="3"/>
<evidence type="ECO:0000259" key="12">
    <source>
        <dbReference type="Pfam" id="PF03950"/>
    </source>
</evidence>
<evidence type="ECO:0000256" key="4">
    <source>
        <dbReference type="ARBA" id="ARBA00022490"/>
    </source>
</evidence>
<evidence type="ECO:0000256" key="11">
    <source>
        <dbReference type="ARBA" id="ARBA00048351"/>
    </source>
</evidence>
<dbReference type="GO" id="GO:0006424">
    <property type="term" value="P:glutamyl-tRNA aminoacylation"/>
    <property type="evidence" value="ECO:0007669"/>
    <property type="project" value="TreeGrafter"/>
</dbReference>
<keyword evidence="7" id="KW-0067">ATP-binding</keyword>
<accession>A0A7S4HK72</accession>
<evidence type="ECO:0000256" key="9">
    <source>
        <dbReference type="ARBA" id="ARBA00023146"/>
    </source>
</evidence>
<proteinExistence type="inferred from homology"/>
<dbReference type="EMBL" id="HBKO01010079">
    <property type="protein sequence ID" value="CAE2201773.1"/>
    <property type="molecule type" value="Transcribed_RNA"/>
</dbReference>
<sequence length="231" mass="25352">MGASKNTNLMEWDKIWATNKAEIDGTAGRYTALLSDGLVPVTLLGAPPEVVGQALYLHPKDESLGKKVRLYSPTVLLQADDAAGLAAGEEVTLMSWGNVIVREVRKDAPGGKVASIVAELHLEGSVKATKKKLTWLASTPDLVDVKLVDFDFLLNKDKVEEDDAIEQLLTPVTRFDDAAKGEASLRQLQKGQIIQVERRGYYICDEPYVRPSDPIVLFFVPDGKNMFGVKR</sequence>
<dbReference type="InterPro" id="IPR020059">
    <property type="entry name" value="Glu/Gln-tRNA-synth_Ib_codon-bd"/>
</dbReference>
<evidence type="ECO:0000256" key="10">
    <source>
        <dbReference type="ARBA" id="ARBA00030865"/>
    </source>
</evidence>
<feature type="domain" description="Glutamyl/glutaminyl-tRNA synthetase class Ib anti-codon binding" evidence="12">
    <location>
        <begin position="27"/>
        <end position="120"/>
    </location>
</feature>
<keyword evidence="4" id="KW-0963">Cytoplasm</keyword>
<dbReference type="InterPro" id="IPR049437">
    <property type="entry name" value="tRNA-synt_1c_C2"/>
</dbReference>
<dbReference type="GO" id="GO:0005829">
    <property type="term" value="C:cytosol"/>
    <property type="evidence" value="ECO:0007669"/>
    <property type="project" value="TreeGrafter"/>
</dbReference>
<dbReference type="GO" id="GO:0017102">
    <property type="term" value="C:methionyl glutamyl tRNA synthetase complex"/>
    <property type="evidence" value="ECO:0007669"/>
    <property type="project" value="TreeGrafter"/>
</dbReference>
<dbReference type="InterPro" id="IPR011035">
    <property type="entry name" value="Ribosomal_bL25/Gln-tRNA_synth"/>
</dbReference>
<comment type="similarity">
    <text evidence="2">Belongs to the class-I aminoacyl-tRNA synthetase family. Glutamate--tRNA ligase type 2 subfamily.</text>
</comment>
<keyword evidence="6" id="KW-0547">Nucleotide-binding</keyword>
<comment type="catalytic activity">
    <reaction evidence="11">
        <text>tRNA(Glu) + L-glutamate + ATP = L-glutamyl-tRNA(Glu) + AMP + diphosphate</text>
        <dbReference type="Rhea" id="RHEA:23540"/>
        <dbReference type="Rhea" id="RHEA-COMP:9663"/>
        <dbReference type="Rhea" id="RHEA-COMP:9680"/>
        <dbReference type="ChEBI" id="CHEBI:29985"/>
        <dbReference type="ChEBI" id="CHEBI:30616"/>
        <dbReference type="ChEBI" id="CHEBI:33019"/>
        <dbReference type="ChEBI" id="CHEBI:78442"/>
        <dbReference type="ChEBI" id="CHEBI:78520"/>
        <dbReference type="ChEBI" id="CHEBI:456215"/>
        <dbReference type="EC" id="6.1.1.17"/>
    </reaction>
</comment>
<keyword evidence="8" id="KW-0648">Protein biosynthesis</keyword>
<dbReference type="Gene3D" id="2.40.240.10">
    <property type="entry name" value="Ribosomal Protein L25, Chain P"/>
    <property type="match status" value="1"/>
</dbReference>
<evidence type="ECO:0000256" key="1">
    <source>
        <dbReference type="ARBA" id="ARBA00004496"/>
    </source>
</evidence>
<dbReference type="InterPro" id="IPR050132">
    <property type="entry name" value="Gln/Glu-tRNA_Ligase"/>
</dbReference>
<dbReference type="SUPFAM" id="SSF50715">
    <property type="entry name" value="Ribosomal protein L25-like"/>
    <property type="match status" value="1"/>
</dbReference>
<dbReference type="GO" id="GO:0004818">
    <property type="term" value="F:glutamate-tRNA ligase activity"/>
    <property type="evidence" value="ECO:0007669"/>
    <property type="project" value="UniProtKB-EC"/>
</dbReference>
<keyword evidence="5" id="KW-0436">Ligase</keyword>
<gene>
    <name evidence="14" type="ORF">CPOL0286_LOCUS4603</name>
</gene>
<dbReference type="Pfam" id="PF20974">
    <property type="entry name" value="tRNA-synt_1c_C2"/>
    <property type="match status" value="1"/>
</dbReference>
<dbReference type="GO" id="GO:0005524">
    <property type="term" value="F:ATP binding"/>
    <property type="evidence" value="ECO:0007669"/>
    <property type="project" value="UniProtKB-KW"/>
</dbReference>
<evidence type="ECO:0000259" key="13">
    <source>
        <dbReference type="Pfam" id="PF20974"/>
    </source>
</evidence>
<dbReference type="AlphaFoldDB" id="A0A7S4HK72"/>
<comment type="subcellular location">
    <subcellularLocation>
        <location evidence="1">Cytoplasm</location>
    </subcellularLocation>
</comment>
<organism evidence="14">
    <name type="scientific">Prymnesium polylepis</name>
    <dbReference type="NCBI Taxonomy" id="72548"/>
    <lineage>
        <taxon>Eukaryota</taxon>
        <taxon>Haptista</taxon>
        <taxon>Haptophyta</taxon>
        <taxon>Prymnesiophyceae</taxon>
        <taxon>Prymnesiales</taxon>
        <taxon>Prymnesiaceae</taxon>
        <taxon>Prymnesium</taxon>
    </lineage>
</organism>
<reference evidence="14" key="1">
    <citation type="submission" date="2021-01" db="EMBL/GenBank/DDBJ databases">
        <authorList>
            <person name="Corre E."/>
            <person name="Pelletier E."/>
            <person name="Niang G."/>
            <person name="Scheremetjew M."/>
            <person name="Finn R."/>
            <person name="Kale V."/>
            <person name="Holt S."/>
            <person name="Cochrane G."/>
            <person name="Meng A."/>
            <person name="Brown T."/>
            <person name="Cohen L."/>
        </authorList>
    </citation>
    <scope>NUCLEOTIDE SEQUENCE</scope>
    <source>
        <strain evidence="14">UIO037</strain>
    </source>
</reference>
<evidence type="ECO:0000256" key="2">
    <source>
        <dbReference type="ARBA" id="ARBA00008927"/>
    </source>
</evidence>
<evidence type="ECO:0000256" key="6">
    <source>
        <dbReference type="ARBA" id="ARBA00022741"/>
    </source>
</evidence>
<dbReference type="InterPro" id="IPR020056">
    <property type="entry name" value="Rbsml_bL25/Gln-tRNA_synth_N"/>
</dbReference>
<feature type="domain" description="tRNA synthetases class I (E and Q) anti-codon binding" evidence="13">
    <location>
        <begin position="133"/>
        <end position="205"/>
    </location>
</feature>
<keyword evidence="9" id="KW-0030">Aminoacyl-tRNA synthetase</keyword>
<dbReference type="Pfam" id="PF03950">
    <property type="entry name" value="tRNA-synt_1c_C"/>
    <property type="match status" value="1"/>
</dbReference>
<dbReference type="PANTHER" id="PTHR43097">
    <property type="entry name" value="GLUTAMINE-TRNA LIGASE"/>
    <property type="match status" value="1"/>
</dbReference>